<proteinExistence type="predicted"/>
<dbReference type="Gene3D" id="3.30.70.330">
    <property type="match status" value="1"/>
</dbReference>
<dbReference type="InterPro" id="IPR012677">
    <property type="entry name" value="Nucleotide-bd_a/b_plait_sf"/>
</dbReference>
<dbReference type="GO" id="GO:0003723">
    <property type="term" value="F:RNA binding"/>
    <property type="evidence" value="ECO:0007669"/>
    <property type="project" value="UniProtKB-KW"/>
</dbReference>
<accession>A0A256LFA5</accession>
<sequence>MEKRQASSFYQHFDESERPTVDYFVGLFNQFLFKNESILTDFLNPREQYIFQEIVGGYAQLYSFGGYPNAEKKRMLLCDWDKGYEQADFKISLLEVEYPKKWSKLTHSQILGVLTHLGIELDTFGDIINDENENWQFLVKGELVDYFIEQIDRVGRTKIKLKELPLSKVLVQEDDSTEMSAVSISLRLDVIVSSITNLSRSQVKKIIEDGEVKLNWHIVAQSNIIVSVQDMLSIRHYGRYEILNLTTTKKGKKRLEIKVWQAKKR</sequence>
<dbReference type="InterPro" id="IPR036986">
    <property type="entry name" value="S4_RNA-bd_sf"/>
</dbReference>
<comment type="caution">
    <text evidence="4">The sequence shown here is derived from an EMBL/GenBank/DDBJ whole genome shotgun (WGS) entry which is preliminary data.</text>
</comment>
<dbReference type="AlphaFoldDB" id="A0A256LFA5"/>
<dbReference type="InterPro" id="IPR040591">
    <property type="entry name" value="RqcP2_RBD"/>
</dbReference>
<dbReference type="EMBL" id="NGNV01000011">
    <property type="protein sequence ID" value="OYR88522.1"/>
    <property type="molecule type" value="Genomic_DNA"/>
</dbReference>
<reference evidence="4 5" key="1">
    <citation type="submission" date="2017-04" db="EMBL/GenBank/DDBJ databases">
        <authorList>
            <person name="Afonso C.L."/>
            <person name="Miller P.J."/>
            <person name="Scott M.A."/>
            <person name="Spackman E."/>
            <person name="Goraichik I."/>
            <person name="Dimitrov K.M."/>
            <person name="Suarez D.L."/>
            <person name="Swayne D.E."/>
        </authorList>
    </citation>
    <scope>NUCLEOTIDE SEQUENCE [LARGE SCALE GENOMIC DNA]</scope>
    <source>
        <strain evidence="4 5">609q</strain>
    </source>
</reference>
<evidence type="ECO:0000256" key="1">
    <source>
        <dbReference type="PROSITE-ProRule" id="PRU00182"/>
    </source>
</evidence>
<protein>
    <submittedName>
        <fullName evidence="4">RNA-binding protein</fullName>
    </submittedName>
</protein>
<dbReference type="Gene3D" id="3.30.1370.160">
    <property type="match status" value="1"/>
</dbReference>
<evidence type="ECO:0000313" key="3">
    <source>
        <dbReference type="EMBL" id="OYR88522.1"/>
    </source>
</evidence>
<reference evidence="5 6" key="3">
    <citation type="submission" date="2017-09" db="EMBL/GenBank/DDBJ databases">
        <title>Tripartite evolution among Lactobacillus johnsonii, Lactobacillus taiwanensis, Lactobacillus reuteri and their rodent host.</title>
        <authorList>
            <person name="Wang T."/>
            <person name="Knowles S."/>
            <person name="Cheng C."/>
        </authorList>
    </citation>
    <scope>NUCLEOTIDE SEQUENCE [LARGE SCALE GENOMIC DNA]</scope>
    <source>
        <strain evidence="4 5">609q</strain>
        <strain evidence="3 6">609u</strain>
    </source>
</reference>
<gene>
    <name evidence="3" type="ORF">CBF53_04405</name>
    <name evidence="4" type="ORF">CBF70_03635</name>
</gene>
<dbReference type="Pfam" id="PF17774">
    <property type="entry name" value="YlmH_RBD"/>
    <property type="match status" value="1"/>
</dbReference>
<dbReference type="PROSITE" id="PS50889">
    <property type="entry name" value="S4"/>
    <property type="match status" value="1"/>
</dbReference>
<dbReference type="EMBL" id="NGNX01000011">
    <property type="protein sequence ID" value="OYR92121.1"/>
    <property type="molecule type" value="Genomic_DNA"/>
</dbReference>
<dbReference type="Gene3D" id="3.10.290.10">
    <property type="entry name" value="RNA-binding S4 domain"/>
    <property type="match status" value="1"/>
</dbReference>
<name>A0A256LFA5_9LACO</name>
<keyword evidence="1" id="KW-0694">RNA-binding</keyword>
<evidence type="ECO:0000313" key="5">
    <source>
        <dbReference type="Proteomes" id="UP000215828"/>
    </source>
</evidence>
<dbReference type="Pfam" id="PF01479">
    <property type="entry name" value="S4"/>
    <property type="match status" value="1"/>
</dbReference>
<dbReference type="RefSeq" id="WP_094496386.1">
    <property type="nucleotide sequence ID" value="NZ_CAJUTI010000002.1"/>
</dbReference>
<dbReference type="PANTHER" id="PTHR13633">
    <property type="entry name" value="MITOCHONDRIAL TRANSCRIPTION RESCUE FACTOR 1"/>
    <property type="match status" value="1"/>
</dbReference>
<dbReference type="PANTHER" id="PTHR13633:SF3">
    <property type="entry name" value="MITOCHONDRIAL TRANSCRIPTION RESCUE FACTOR 1"/>
    <property type="match status" value="1"/>
</dbReference>
<dbReference type="Proteomes" id="UP000215828">
    <property type="component" value="Unassembled WGS sequence"/>
</dbReference>
<dbReference type="InterPro" id="IPR002942">
    <property type="entry name" value="S4_RNA-bd"/>
</dbReference>
<dbReference type="SMART" id="SM00363">
    <property type="entry name" value="S4"/>
    <property type="match status" value="1"/>
</dbReference>
<feature type="domain" description="RNA-binding S4" evidence="2">
    <location>
        <begin position="186"/>
        <end position="246"/>
    </location>
</feature>
<evidence type="ECO:0000313" key="6">
    <source>
        <dbReference type="Proteomes" id="UP000216316"/>
    </source>
</evidence>
<reference evidence="3 6" key="2">
    <citation type="submission" date="2017-05" db="EMBL/GenBank/DDBJ databases">
        <authorList>
            <person name="Lin X.B."/>
            <person name="Stothard P."/>
            <person name="Tasseva G."/>
            <person name="Walter J."/>
        </authorList>
    </citation>
    <scope>NUCLEOTIDE SEQUENCE [LARGE SCALE GENOMIC DNA]</scope>
    <source>
        <strain evidence="3 6">609u</strain>
    </source>
</reference>
<organism evidence="4 5">
    <name type="scientific">Lactobacillus taiwanensis</name>
    <dbReference type="NCBI Taxonomy" id="508451"/>
    <lineage>
        <taxon>Bacteria</taxon>
        <taxon>Bacillati</taxon>
        <taxon>Bacillota</taxon>
        <taxon>Bacilli</taxon>
        <taxon>Lactobacillales</taxon>
        <taxon>Lactobacillaceae</taxon>
        <taxon>Lactobacillus</taxon>
    </lineage>
</organism>
<evidence type="ECO:0000313" key="4">
    <source>
        <dbReference type="EMBL" id="OYR92121.1"/>
    </source>
</evidence>
<keyword evidence="6" id="KW-1185">Reference proteome</keyword>
<dbReference type="SUPFAM" id="SSF55174">
    <property type="entry name" value="Alpha-L RNA-binding motif"/>
    <property type="match status" value="1"/>
</dbReference>
<dbReference type="Proteomes" id="UP000216316">
    <property type="component" value="Unassembled WGS sequence"/>
</dbReference>
<evidence type="ECO:0000259" key="2">
    <source>
        <dbReference type="SMART" id="SM00363"/>
    </source>
</evidence>